<comment type="caution">
    <text evidence="2">The sequence shown here is derived from an EMBL/GenBank/DDBJ whole genome shotgun (WGS) entry which is preliminary data.</text>
</comment>
<evidence type="ECO:0000313" key="3">
    <source>
        <dbReference type="Proteomes" id="UP000717696"/>
    </source>
</evidence>
<proteinExistence type="predicted"/>
<protein>
    <submittedName>
        <fullName evidence="2">Uncharacterized protein</fullName>
    </submittedName>
</protein>
<feature type="signal peptide" evidence="1">
    <location>
        <begin position="1"/>
        <end position="23"/>
    </location>
</feature>
<dbReference type="AlphaFoldDB" id="A0A9P9E3V1"/>
<name>A0A9P9E3V1_9HYPO</name>
<evidence type="ECO:0000313" key="2">
    <source>
        <dbReference type="EMBL" id="KAH7131460.1"/>
    </source>
</evidence>
<dbReference type="Proteomes" id="UP000717696">
    <property type="component" value="Unassembled WGS sequence"/>
</dbReference>
<reference evidence="2" key="1">
    <citation type="journal article" date="2021" name="Nat. Commun.">
        <title>Genetic determinants of endophytism in the Arabidopsis root mycobiome.</title>
        <authorList>
            <person name="Mesny F."/>
            <person name="Miyauchi S."/>
            <person name="Thiergart T."/>
            <person name="Pickel B."/>
            <person name="Atanasova L."/>
            <person name="Karlsson M."/>
            <person name="Huettel B."/>
            <person name="Barry K.W."/>
            <person name="Haridas S."/>
            <person name="Chen C."/>
            <person name="Bauer D."/>
            <person name="Andreopoulos W."/>
            <person name="Pangilinan J."/>
            <person name="LaButti K."/>
            <person name="Riley R."/>
            <person name="Lipzen A."/>
            <person name="Clum A."/>
            <person name="Drula E."/>
            <person name="Henrissat B."/>
            <person name="Kohler A."/>
            <person name="Grigoriev I.V."/>
            <person name="Martin F.M."/>
            <person name="Hacquard S."/>
        </authorList>
    </citation>
    <scope>NUCLEOTIDE SEQUENCE</scope>
    <source>
        <strain evidence="2">MPI-CAGE-AT-0021</strain>
    </source>
</reference>
<keyword evidence="1" id="KW-0732">Signal</keyword>
<accession>A0A9P9E3V1</accession>
<feature type="chain" id="PRO_5040410327" evidence="1">
    <location>
        <begin position="24"/>
        <end position="301"/>
    </location>
</feature>
<sequence>MPKMPSTTAFFGSLVTNLGPLTTTVTLPASCATATNQLYYGNNRTLGAISGVPTCGYTGFGDCLPSASDFDSLVSKGYETATQGFLHYFSPGVVCPSGWTTAGTLAHAEKTGSFELSGVFTQDPYVYDVEDLPSRALPGGKAWQEVLGESETLALCCPSGYSGHINGGCWSSLGPRQEFGYSSVCWIFYPEGVIATVNTLDGSTWDPPLISISPVTERFMTRVEAISTTSGGTYTDDWDILTMVPAIPLVFQATDTASVDSDDENDAEDSAASSFLPGPSPLQLLNVLASMLAGAGLFVFW</sequence>
<dbReference type="OrthoDB" id="5429716at2759"/>
<evidence type="ECO:0000256" key="1">
    <source>
        <dbReference type="SAM" id="SignalP"/>
    </source>
</evidence>
<keyword evidence="3" id="KW-1185">Reference proteome</keyword>
<organism evidence="2 3">
    <name type="scientific">Dactylonectria estremocensis</name>
    <dbReference type="NCBI Taxonomy" id="1079267"/>
    <lineage>
        <taxon>Eukaryota</taxon>
        <taxon>Fungi</taxon>
        <taxon>Dikarya</taxon>
        <taxon>Ascomycota</taxon>
        <taxon>Pezizomycotina</taxon>
        <taxon>Sordariomycetes</taxon>
        <taxon>Hypocreomycetidae</taxon>
        <taxon>Hypocreales</taxon>
        <taxon>Nectriaceae</taxon>
        <taxon>Dactylonectria</taxon>
    </lineage>
</organism>
<dbReference type="EMBL" id="JAGMUU010000019">
    <property type="protein sequence ID" value="KAH7131460.1"/>
    <property type="molecule type" value="Genomic_DNA"/>
</dbReference>
<gene>
    <name evidence="2" type="ORF">B0J13DRAFT_562647</name>
</gene>